<organism evidence="2 3">
    <name type="scientific">Tieghemostelium lacteum</name>
    <name type="common">Slime mold</name>
    <name type="synonym">Dictyostelium lacteum</name>
    <dbReference type="NCBI Taxonomy" id="361077"/>
    <lineage>
        <taxon>Eukaryota</taxon>
        <taxon>Amoebozoa</taxon>
        <taxon>Evosea</taxon>
        <taxon>Eumycetozoa</taxon>
        <taxon>Dictyostelia</taxon>
        <taxon>Dictyosteliales</taxon>
        <taxon>Raperosteliaceae</taxon>
        <taxon>Tieghemostelium</taxon>
    </lineage>
</organism>
<dbReference type="STRING" id="361077.A0A151ZGX6"/>
<evidence type="ECO:0000313" key="3">
    <source>
        <dbReference type="Proteomes" id="UP000076078"/>
    </source>
</evidence>
<feature type="compositionally biased region" description="Basic residues" evidence="1">
    <location>
        <begin position="177"/>
        <end position="195"/>
    </location>
</feature>
<accession>A0A151ZGX6</accession>
<feature type="compositionally biased region" description="Acidic residues" evidence="1">
    <location>
        <begin position="144"/>
        <end position="171"/>
    </location>
</feature>
<evidence type="ECO:0000313" key="2">
    <source>
        <dbReference type="EMBL" id="KYQ93231.1"/>
    </source>
</evidence>
<dbReference type="Proteomes" id="UP000076078">
    <property type="component" value="Unassembled WGS sequence"/>
</dbReference>
<feature type="region of interest" description="Disordered" evidence="1">
    <location>
        <begin position="129"/>
        <end position="195"/>
    </location>
</feature>
<gene>
    <name evidence="2" type="ORF">DLAC_05875</name>
</gene>
<reference evidence="2 3" key="1">
    <citation type="submission" date="2015-12" db="EMBL/GenBank/DDBJ databases">
        <title>Dictyostelia acquired genes for synthesis and detection of signals that induce cell-type specialization by lateral gene transfer from prokaryotes.</title>
        <authorList>
            <person name="Gloeckner G."/>
            <person name="Schaap P."/>
        </authorList>
    </citation>
    <scope>NUCLEOTIDE SEQUENCE [LARGE SCALE GENOMIC DNA]</scope>
    <source>
        <strain evidence="2 3">TK</strain>
    </source>
</reference>
<dbReference type="AlphaFoldDB" id="A0A151ZGX6"/>
<comment type="caution">
    <text evidence="2">The sequence shown here is derived from an EMBL/GenBank/DDBJ whole genome shotgun (WGS) entry which is preliminary data.</text>
</comment>
<name>A0A151ZGX6_TIELA</name>
<dbReference type="EMBL" id="LODT01000028">
    <property type="protein sequence ID" value="KYQ93231.1"/>
    <property type="molecule type" value="Genomic_DNA"/>
</dbReference>
<proteinExistence type="predicted"/>
<sequence>MDIPTDINDVDLYVDNALHSLSKHVNLGIDYNLRVNKIINNKKTLVANKASLEKKATNLTILKENINASVKKYLETRFDVEVYEEAIEHLEEKERKEKEAIEIKELIEREMLQKKEKLDRLKLRQQTEKLNRKQSFQRKSQIQEEQEEQQEEEQEEQEEQEEEQEEQEQEQEQQKQKQQKQKKNSKKRSSKRRKS</sequence>
<protein>
    <submittedName>
        <fullName evidence="2">Uncharacterized protein</fullName>
    </submittedName>
</protein>
<dbReference type="InParanoid" id="A0A151ZGX6"/>
<keyword evidence="3" id="KW-1185">Reference proteome</keyword>
<evidence type="ECO:0000256" key="1">
    <source>
        <dbReference type="SAM" id="MobiDB-lite"/>
    </source>
</evidence>